<dbReference type="PANTHER" id="PTHR35005">
    <property type="entry name" value="3-DEHYDRO-SCYLLO-INOSOSE HYDROLASE"/>
    <property type="match status" value="1"/>
</dbReference>
<name>A0ABV2B538_9GAMM</name>
<dbReference type="EMBL" id="APND01000005">
    <property type="protein sequence ID" value="MES1930534.1"/>
    <property type="molecule type" value="Genomic_DNA"/>
</dbReference>
<dbReference type="RefSeq" id="WP_353112825.1">
    <property type="nucleotide sequence ID" value="NZ_APND01000005.1"/>
</dbReference>
<dbReference type="InterPro" id="IPR003785">
    <property type="entry name" value="Creatininase/forma_Hydrolase"/>
</dbReference>
<evidence type="ECO:0000256" key="1">
    <source>
        <dbReference type="ARBA" id="ARBA00001947"/>
    </source>
</evidence>
<protein>
    <submittedName>
        <fullName evidence="6">Creatininase</fullName>
    </submittedName>
</protein>
<dbReference type="PANTHER" id="PTHR35005:SF1">
    <property type="entry name" value="2-AMINO-5-FORMYLAMINO-6-RIBOSYLAMINOPYRIMIDIN-4(3H)-ONE 5'-MONOPHOSPHATE DEFORMYLASE"/>
    <property type="match status" value="1"/>
</dbReference>
<evidence type="ECO:0000313" key="6">
    <source>
        <dbReference type="EMBL" id="MES1930534.1"/>
    </source>
</evidence>
<evidence type="ECO:0000256" key="4">
    <source>
        <dbReference type="ARBA" id="ARBA00022833"/>
    </source>
</evidence>
<evidence type="ECO:0000256" key="2">
    <source>
        <dbReference type="ARBA" id="ARBA00022723"/>
    </source>
</evidence>
<keyword evidence="3" id="KW-0378">Hydrolase</keyword>
<evidence type="ECO:0000256" key="3">
    <source>
        <dbReference type="ARBA" id="ARBA00022801"/>
    </source>
</evidence>
<proteinExistence type="inferred from homology"/>
<reference evidence="6 7" key="1">
    <citation type="submission" date="2013-03" db="EMBL/GenBank/DDBJ databases">
        <title>Salinisphaera dokdonensis CL-ES53 Genome Sequencing.</title>
        <authorList>
            <person name="Li C."/>
            <person name="Lai Q."/>
            <person name="Shao Z."/>
        </authorList>
    </citation>
    <scope>NUCLEOTIDE SEQUENCE [LARGE SCALE GENOMIC DNA]</scope>
    <source>
        <strain evidence="6 7">CL-ES53</strain>
    </source>
</reference>
<dbReference type="Proteomes" id="UP001460888">
    <property type="component" value="Unassembled WGS sequence"/>
</dbReference>
<comment type="cofactor">
    <cofactor evidence="1">
        <name>Zn(2+)</name>
        <dbReference type="ChEBI" id="CHEBI:29105"/>
    </cofactor>
</comment>
<dbReference type="InterPro" id="IPR024087">
    <property type="entry name" value="Creatininase-like_sf"/>
</dbReference>
<accession>A0ABV2B538</accession>
<dbReference type="SUPFAM" id="SSF102215">
    <property type="entry name" value="Creatininase"/>
    <property type="match status" value="1"/>
</dbReference>
<keyword evidence="2" id="KW-0479">Metal-binding</keyword>
<keyword evidence="4" id="KW-0862">Zinc</keyword>
<gene>
    <name evidence="6" type="ORF">SADO_14829</name>
</gene>
<comment type="caution">
    <text evidence="6">The sequence shown here is derived from an EMBL/GenBank/DDBJ whole genome shotgun (WGS) entry which is preliminary data.</text>
</comment>
<evidence type="ECO:0000313" key="7">
    <source>
        <dbReference type="Proteomes" id="UP001460888"/>
    </source>
</evidence>
<keyword evidence="7" id="KW-1185">Reference proteome</keyword>
<comment type="similarity">
    <text evidence="5">Belongs to the creatininase superfamily.</text>
</comment>
<dbReference type="Gene3D" id="3.40.50.10310">
    <property type="entry name" value="Creatininase"/>
    <property type="match status" value="1"/>
</dbReference>
<organism evidence="6 7">
    <name type="scientific">Salinisphaera dokdonensis CL-ES53</name>
    <dbReference type="NCBI Taxonomy" id="1304272"/>
    <lineage>
        <taxon>Bacteria</taxon>
        <taxon>Pseudomonadati</taxon>
        <taxon>Pseudomonadota</taxon>
        <taxon>Gammaproteobacteria</taxon>
        <taxon>Salinisphaerales</taxon>
        <taxon>Salinisphaeraceae</taxon>
        <taxon>Salinisphaera</taxon>
    </lineage>
</organism>
<dbReference type="Pfam" id="PF02633">
    <property type="entry name" value="Creatininase"/>
    <property type="match status" value="1"/>
</dbReference>
<sequence>MTVHHWSDLSGPELATLADENTVAILPVAAIEQHGPHLPLATDVMIGEGLVSAALERYADDPRTLLVLPTMAIGASMEHADFPGTLSLSPEQAIDQIQAIGTAVARAGVQRLLLFNSHGGNKAVLDIAALNLRAAHRLLVVKANYFRFAPPADALSAEELSHGLHGGALETALMLHFAPHTVRRTAIANFEPLGQRRAEAGATLLPEGDVAFAWLAQDLHPQGVAGDARQASAEQGAALCAHFAGRLGVIIDETMDFDLATLGAP</sequence>
<evidence type="ECO:0000256" key="5">
    <source>
        <dbReference type="ARBA" id="ARBA00024029"/>
    </source>
</evidence>